<dbReference type="RefSeq" id="XP_014182998.1">
    <property type="nucleotide sequence ID" value="XM_014327523.1"/>
</dbReference>
<dbReference type="KEGG" id="tasa:A1Q1_07287"/>
<gene>
    <name evidence="1" type="ORF">A1Q1_07287</name>
</gene>
<evidence type="ECO:0000313" key="1">
    <source>
        <dbReference type="EMBL" id="EJT51525.1"/>
    </source>
</evidence>
<comment type="caution">
    <text evidence="1">The sequence shown here is derived from an EMBL/GenBank/DDBJ whole genome shotgun (WGS) entry which is preliminary data.</text>
</comment>
<proteinExistence type="predicted"/>
<dbReference type="VEuPathDB" id="FungiDB:A1Q1_07287"/>
<reference evidence="1 2" key="1">
    <citation type="journal article" date="2012" name="Eukaryot. Cell">
        <title>Draft genome sequence of CBS 2479, the standard type strain of Trichosporon asahii.</title>
        <authorList>
            <person name="Yang R.Y."/>
            <person name="Li H.T."/>
            <person name="Zhu H."/>
            <person name="Zhou G.P."/>
            <person name="Wang M."/>
            <person name="Wang L."/>
        </authorList>
    </citation>
    <scope>NUCLEOTIDE SEQUENCE [LARGE SCALE GENOMIC DNA]</scope>
    <source>
        <strain evidence="2">ATCC 90039 / CBS 2479 / JCM 2466 / KCTC 7840 / NCYC 2677 / UAMH 7654</strain>
    </source>
</reference>
<dbReference type="EMBL" id="ALBS01000054">
    <property type="protein sequence ID" value="EJT51525.1"/>
    <property type="molecule type" value="Genomic_DNA"/>
</dbReference>
<dbReference type="GeneID" id="25990799"/>
<evidence type="ECO:0000313" key="2">
    <source>
        <dbReference type="Proteomes" id="UP000002748"/>
    </source>
</evidence>
<name>J4UIL7_TRIAS</name>
<dbReference type="Proteomes" id="UP000002748">
    <property type="component" value="Unassembled WGS sequence"/>
</dbReference>
<dbReference type="AlphaFoldDB" id="J4UIL7"/>
<organism evidence="1 2">
    <name type="scientific">Trichosporon asahii var. asahii (strain ATCC 90039 / CBS 2479 / JCM 2466 / KCTC 7840 / NBRC 103889/ NCYC 2677 / UAMH 7654)</name>
    <name type="common">Yeast</name>
    <dbReference type="NCBI Taxonomy" id="1186058"/>
    <lineage>
        <taxon>Eukaryota</taxon>
        <taxon>Fungi</taxon>
        <taxon>Dikarya</taxon>
        <taxon>Basidiomycota</taxon>
        <taxon>Agaricomycotina</taxon>
        <taxon>Tremellomycetes</taxon>
        <taxon>Trichosporonales</taxon>
        <taxon>Trichosporonaceae</taxon>
        <taxon>Trichosporon</taxon>
    </lineage>
</organism>
<protein>
    <submittedName>
        <fullName evidence="1">Uncharacterized protein</fullName>
    </submittedName>
</protein>
<dbReference type="HOGENOM" id="CLU_960388_0_0_1"/>
<accession>J4UIL7</accession>
<sequence>MPTVFALLQHSDILDTILLACSFEPATLNALRLVCTATEQAVDAFHCRAIRLHFVSQGPPSPANIGIYLTTLDPLDLPRERMPQYAPSPALAFGIRASVPPDAAFAIHPAVTFALNHAAYVSVYLTDLHHDHFWSMQASQRQLAYHSPVQLLSRVECLAVYHCGSLALGTLNHATINLPANLKELRLTLPGGFCHSKAHYNHSASVLTLSFPQHVVCVCGCATRMLNSSVRHLRIVVRKAKYATAYLETLKHRVDLHPSLCIDVFAKQQLAAWQELSLGQAWSNMVMDTW</sequence>